<dbReference type="GO" id="GO:1990904">
    <property type="term" value="C:ribonucleoprotein complex"/>
    <property type="evidence" value="ECO:0007669"/>
    <property type="project" value="UniProtKB-KW"/>
</dbReference>
<evidence type="ECO:0000313" key="6">
    <source>
        <dbReference type="EMBL" id="KIZ05762.1"/>
    </source>
</evidence>
<keyword evidence="7" id="KW-1185">Reference proteome</keyword>
<dbReference type="PANTHER" id="PTHR13976">
    <property type="entry name" value="HETEROGENEOUS NUCLEAR RIBONUCLEOPROTEIN-RELATED"/>
    <property type="match status" value="1"/>
</dbReference>
<feature type="compositionally biased region" description="Basic and acidic residues" evidence="4">
    <location>
        <begin position="1"/>
        <end position="11"/>
    </location>
</feature>
<proteinExistence type="predicted"/>
<organism evidence="6 7">
    <name type="scientific">Monoraphidium neglectum</name>
    <dbReference type="NCBI Taxonomy" id="145388"/>
    <lineage>
        <taxon>Eukaryota</taxon>
        <taxon>Viridiplantae</taxon>
        <taxon>Chlorophyta</taxon>
        <taxon>core chlorophytes</taxon>
        <taxon>Chlorophyceae</taxon>
        <taxon>CS clade</taxon>
        <taxon>Sphaeropleales</taxon>
        <taxon>Selenastraceae</taxon>
        <taxon>Monoraphidium</taxon>
    </lineage>
</organism>
<feature type="domain" description="RRM" evidence="5">
    <location>
        <begin position="64"/>
        <end position="143"/>
    </location>
</feature>
<keyword evidence="1" id="KW-0677">Repeat</keyword>
<dbReference type="KEGG" id="mng:MNEG_2198"/>
<evidence type="ECO:0000256" key="2">
    <source>
        <dbReference type="ARBA" id="ARBA00022884"/>
    </source>
</evidence>
<keyword evidence="2 3" id="KW-0694">RNA-binding</keyword>
<dbReference type="GeneID" id="25735076"/>
<dbReference type="CDD" id="cd12254">
    <property type="entry name" value="RRM_hnRNPH_ESRPs_RBM12_like"/>
    <property type="match status" value="1"/>
</dbReference>
<dbReference type="SUPFAM" id="SSF54928">
    <property type="entry name" value="RNA-binding domain, RBD"/>
    <property type="match status" value="1"/>
</dbReference>
<evidence type="ECO:0000313" key="7">
    <source>
        <dbReference type="Proteomes" id="UP000054498"/>
    </source>
</evidence>
<dbReference type="PROSITE" id="PS50102">
    <property type="entry name" value="RRM"/>
    <property type="match status" value="1"/>
</dbReference>
<dbReference type="Pfam" id="PF00076">
    <property type="entry name" value="RRM_1"/>
    <property type="match status" value="1"/>
</dbReference>
<dbReference type="InterPro" id="IPR000504">
    <property type="entry name" value="RRM_dom"/>
</dbReference>
<accession>A0A0D2MZP4</accession>
<gene>
    <name evidence="6" type="ORF">MNEG_2198</name>
</gene>
<name>A0A0D2MZP4_9CHLO</name>
<dbReference type="OrthoDB" id="431068at2759"/>
<dbReference type="EMBL" id="KK100460">
    <property type="protein sequence ID" value="KIZ05762.1"/>
    <property type="molecule type" value="Genomic_DNA"/>
</dbReference>
<dbReference type="InterPro" id="IPR012677">
    <property type="entry name" value="Nucleotide-bd_a/b_plait_sf"/>
</dbReference>
<dbReference type="InterPro" id="IPR050666">
    <property type="entry name" value="ESRP"/>
</dbReference>
<dbReference type="SMART" id="SM00360">
    <property type="entry name" value="RRM"/>
    <property type="match status" value="2"/>
</dbReference>
<protein>
    <submittedName>
        <fullName evidence="6">Heterogeneous nuclear ribonucleoproteinF/H</fullName>
    </submittedName>
</protein>
<feature type="region of interest" description="Disordered" evidence="4">
    <location>
        <begin position="1"/>
        <end position="57"/>
    </location>
</feature>
<sequence length="511" mass="52381">MADSVEAHDVTEVSGTPGGLEEGHTAAEPSVLLSRDNPVGATSTPDDEPTTAPVSPAAPLSVPAVLRLRGVPFAANESNIMQFFGQAEDIQQPIEVYICRRNGRSTGECYVVLPSAADAVSARQQLDKRHIGHRYIEIFEASMPDLEAVRKILEDARPRGHCLRLRGLPFSATAADVIAFLEGVQLAEGPGAIVFTFTADGRPTGEAYVEVVDEAAVAAAMQKHKELMGARYIEVFASTKHDLVQAAQQAQFQQSQAALRRQWAALNALPGAGGAPGGGAGGVGGGARAAGGAGQYGLPYGIGGPSGGGDMAGLAQALAGMSLGSRQVQQAPGGGAYVVAPDMMMQYGGVPYGASMGPVAMPYYVVDPAGMGAAAAAGGFAGGGGGGAAGGASGGGRGAQHRGLYQQAQHQQQAGVMMGAYGQQGVFMPAGTMVPQPQQQLVQQQQQQQQAQQQQYMQQWQPGVGVQGMQSGPDWGYTGAMQQGVASQSAPGHFGQGMLGQPPRGPNHGQL</sequence>
<evidence type="ECO:0000256" key="4">
    <source>
        <dbReference type="SAM" id="MobiDB-lite"/>
    </source>
</evidence>
<evidence type="ECO:0000256" key="3">
    <source>
        <dbReference type="PROSITE-ProRule" id="PRU00176"/>
    </source>
</evidence>
<evidence type="ECO:0000259" key="5">
    <source>
        <dbReference type="PROSITE" id="PS50102"/>
    </source>
</evidence>
<dbReference type="STRING" id="145388.A0A0D2MZP4"/>
<dbReference type="InterPro" id="IPR035979">
    <property type="entry name" value="RBD_domain_sf"/>
</dbReference>
<dbReference type="Proteomes" id="UP000054498">
    <property type="component" value="Unassembled WGS sequence"/>
</dbReference>
<dbReference type="AlphaFoldDB" id="A0A0D2MZP4"/>
<keyword evidence="6" id="KW-0687">Ribonucleoprotein</keyword>
<dbReference type="Gene3D" id="3.30.70.330">
    <property type="match status" value="2"/>
</dbReference>
<dbReference type="RefSeq" id="XP_013904781.1">
    <property type="nucleotide sequence ID" value="XM_014049327.1"/>
</dbReference>
<feature type="region of interest" description="Disordered" evidence="4">
    <location>
        <begin position="484"/>
        <end position="511"/>
    </location>
</feature>
<reference evidence="6 7" key="1">
    <citation type="journal article" date="2013" name="BMC Genomics">
        <title>Reconstruction of the lipid metabolism for the microalga Monoraphidium neglectum from its genome sequence reveals characteristics suitable for biofuel production.</title>
        <authorList>
            <person name="Bogen C."/>
            <person name="Al-Dilaimi A."/>
            <person name="Albersmeier A."/>
            <person name="Wichmann J."/>
            <person name="Grundmann M."/>
            <person name="Rupp O."/>
            <person name="Lauersen K.J."/>
            <person name="Blifernez-Klassen O."/>
            <person name="Kalinowski J."/>
            <person name="Goesmann A."/>
            <person name="Mussgnug J.H."/>
            <person name="Kruse O."/>
        </authorList>
    </citation>
    <scope>NUCLEOTIDE SEQUENCE [LARGE SCALE GENOMIC DNA]</scope>
    <source>
        <strain evidence="6 7">SAG 48.87</strain>
    </source>
</reference>
<evidence type="ECO:0000256" key="1">
    <source>
        <dbReference type="ARBA" id="ARBA00022737"/>
    </source>
</evidence>
<dbReference type="GO" id="GO:0003723">
    <property type="term" value="F:RNA binding"/>
    <property type="evidence" value="ECO:0007669"/>
    <property type="project" value="UniProtKB-UniRule"/>
</dbReference>